<feature type="chain" id="PRO_5042940000" evidence="2">
    <location>
        <begin position="17"/>
        <end position="164"/>
    </location>
</feature>
<feature type="compositionally biased region" description="Low complexity" evidence="1">
    <location>
        <begin position="81"/>
        <end position="93"/>
    </location>
</feature>
<dbReference type="EMBL" id="CP136893">
    <property type="protein sequence ID" value="WOL04393.1"/>
    <property type="molecule type" value="Genomic_DNA"/>
</dbReference>
<protein>
    <submittedName>
        <fullName evidence="3">Uncharacterized protein</fullName>
    </submittedName>
</protein>
<keyword evidence="4" id="KW-1185">Reference proteome</keyword>
<evidence type="ECO:0000256" key="1">
    <source>
        <dbReference type="SAM" id="MobiDB-lite"/>
    </source>
</evidence>
<feature type="compositionally biased region" description="Polar residues" evidence="1">
    <location>
        <begin position="1"/>
        <end position="10"/>
    </location>
</feature>
<name>A0AAQ3QCT9_9LILI</name>
<keyword evidence="2" id="KW-0732">Signal</keyword>
<evidence type="ECO:0000313" key="4">
    <source>
        <dbReference type="Proteomes" id="UP001327560"/>
    </source>
</evidence>
<accession>A0AAQ3QCT9</accession>
<dbReference type="Proteomes" id="UP001327560">
    <property type="component" value="Chromosome 4"/>
</dbReference>
<evidence type="ECO:0000256" key="2">
    <source>
        <dbReference type="SAM" id="SignalP"/>
    </source>
</evidence>
<dbReference type="AlphaFoldDB" id="A0AAQ3QCT9"/>
<proteinExistence type="predicted"/>
<feature type="region of interest" description="Disordered" evidence="1">
    <location>
        <begin position="1"/>
        <end position="93"/>
    </location>
</feature>
<feature type="signal peptide" evidence="2">
    <location>
        <begin position="1"/>
        <end position="16"/>
    </location>
</feature>
<feature type="compositionally biased region" description="Low complexity" evidence="1">
    <location>
        <begin position="53"/>
        <end position="65"/>
    </location>
</feature>
<feature type="compositionally biased region" description="Basic and acidic residues" evidence="1">
    <location>
        <begin position="19"/>
        <end position="29"/>
    </location>
</feature>
<reference evidence="3 4" key="1">
    <citation type="submission" date="2023-10" db="EMBL/GenBank/DDBJ databases">
        <title>Chromosome-scale genome assembly provides insights into flower coloration mechanisms of Canna indica.</title>
        <authorList>
            <person name="Li C."/>
        </authorList>
    </citation>
    <scope>NUCLEOTIDE SEQUENCE [LARGE SCALE GENOMIC DNA]</scope>
    <source>
        <tissue evidence="3">Flower</tissue>
    </source>
</reference>
<sequence>MLSLVLSTLASEGVIGQANREDPPDDKRPKLQHNTPLPVPSQPLRQFPMSSFPHPGLLHQLPPLQSTSPAAQPVLEPPLLAPSSSMPPATTPATTQLMQSAAGPMTGVPYNYGSILPPLPNYPLFGMYPNPSAPNPFYSFQPPEEINLFVQPPLPTGPPPLTRQ</sequence>
<gene>
    <name evidence="3" type="ORF">Cni_G13114</name>
</gene>
<evidence type="ECO:0000313" key="3">
    <source>
        <dbReference type="EMBL" id="WOL04393.1"/>
    </source>
</evidence>
<organism evidence="3 4">
    <name type="scientific">Canna indica</name>
    <name type="common">Indian-shot</name>
    <dbReference type="NCBI Taxonomy" id="4628"/>
    <lineage>
        <taxon>Eukaryota</taxon>
        <taxon>Viridiplantae</taxon>
        <taxon>Streptophyta</taxon>
        <taxon>Embryophyta</taxon>
        <taxon>Tracheophyta</taxon>
        <taxon>Spermatophyta</taxon>
        <taxon>Magnoliopsida</taxon>
        <taxon>Liliopsida</taxon>
        <taxon>Zingiberales</taxon>
        <taxon>Cannaceae</taxon>
        <taxon>Canna</taxon>
    </lineage>
</organism>